<keyword evidence="6" id="KW-0378">Hydrolase</keyword>
<evidence type="ECO:0000256" key="12">
    <source>
        <dbReference type="ARBA" id="ARBA00044478"/>
    </source>
</evidence>
<evidence type="ECO:0000313" key="19">
    <source>
        <dbReference type="Proteomes" id="UP000887574"/>
    </source>
</evidence>
<protein>
    <recommendedName>
        <fullName evidence="8">3'(2'),5'-bisphosphate nucleotidase 1</fullName>
        <ecNumber evidence="15">3.1.3.57</ecNumber>
        <ecNumber evidence="3">3.1.3.7</ecNumber>
    </recommendedName>
    <alternativeName>
        <fullName evidence="16">3'-phosphoadenosine 5'-phosphate phosphatase</fullName>
    </alternativeName>
    <alternativeName>
        <fullName evidence="9">Bisphosphate 3'-nucleotidase 1</fullName>
    </alternativeName>
    <alternativeName>
        <fullName evidence="17">Inositol-polyphosphate 1-phosphatase</fullName>
    </alternativeName>
</protein>
<evidence type="ECO:0000256" key="4">
    <source>
        <dbReference type="ARBA" id="ARBA00022671"/>
    </source>
</evidence>
<dbReference type="Gene3D" id="3.30.540.10">
    <property type="entry name" value="Fructose-1,6-Bisphosphatase, subunit A, domain 1"/>
    <property type="match status" value="1"/>
</dbReference>
<name>A0A915DVV6_9BILA</name>
<keyword evidence="4" id="KW-0452">Lithium</keyword>
<dbReference type="PROSITE" id="PS00630">
    <property type="entry name" value="IMP_2"/>
    <property type="match status" value="1"/>
</dbReference>
<dbReference type="EC" id="3.1.3.7" evidence="3"/>
<comment type="cofactor">
    <cofactor evidence="1 18">
        <name>Mg(2+)</name>
        <dbReference type="ChEBI" id="CHEBI:18420"/>
    </cofactor>
</comment>
<dbReference type="InterPro" id="IPR050725">
    <property type="entry name" value="CysQ/Inositol_MonoPase"/>
</dbReference>
<evidence type="ECO:0000256" key="11">
    <source>
        <dbReference type="ARBA" id="ARBA00044466"/>
    </source>
</evidence>
<dbReference type="WBParaSite" id="jg24220">
    <property type="protein sequence ID" value="jg24220"/>
    <property type="gene ID" value="jg24220"/>
</dbReference>
<evidence type="ECO:0000256" key="15">
    <source>
        <dbReference type="ARBA" id="ARBA00044519"/>
    </source>
</evidence>
<comment type="catalytic activity">
    <reaction evidence="10">
        <text>1D-myo-inositol 1,3,4-trisphosphate + H2O = 1D-myo-inositol 3,4-bisphosphate + phosphate</text>
        <dbReference type="Rhea" id="RHEA:70319"/>
        <dbReference type="ChEBI" id="CHEBI:15377"/>
        <dbReference type="ChEBI" id="CHEBI:43474"/>
        <dbReference type="ChEBI" id="CHEBI:58414"/>
        <dbReference type="ChEBI" id="CHEBI:83241"/>
    </reaction>
    <physiologicalReaction direction="left-to-right" evidence="10">
        <dbReference type="Rhea" id="RHEA:70320"/>
    </physiologicalReaction>
</comment>
<feature type="binding site" evidence="18">
    <location>
        <position position="120"/>
    </location>
    <ligand>
        <name>Mg(2+)</name>
        <dbReference type="ChEBI" id="CHEBI:18420"/>
        <label>1</label>
        <note>catalytic</note>
    </ligand>
</feature>
<feature type="binding site" evidence="18">
    <location>
        <position position="244"/>
    </location>
    <ligand>
        <name>Mg(2+)</name>
        <dbReference type="ChEBI" id="CHEBI:18420"/>
        <label>1</label>
        <note>catalytic</note>
    </ligand>
</feature>
<dbReference type="GO" id="GO:0046854">
    <property type="term" value="P:phosphatidylinositol phosphate biosynthetic process"/>
    <property type="evidence" value="ECO:0007669"/>
    <property type="project" value="InterPro"/>
</dbReference>
<evidence type="ECO:0000256" key="13">
    <source>
        <dbReference type="ARBA" id="ARBA00044479"/>
    </source>
</evidence>
<evidence type="ECO:0000256" key="8">
    <source>
        <dbReference type="ARBA" id="ARBA00040342"/>
    </source>
</evidence>
<dbReference type="SUPFAM" id="SSF56655">
    <property type="entry name" value="Carbohydrate phosphatase"/>
    <property type="match status" value="1"/>
</dbReference>
<dbReference type="PANTHER" id="PTHR43028">
    <property type="entry name" value="3'(2'),5'-BISPHOSPHATE NUCLEOTIDASE 1"/>
    <property type="match status" value="1"/>
</dbReference>
<comment type="catalytic activity">
    <reaction evidence="11">
        <text>adenosine 2',5'-bisphosphate + H2O = AMP + phosphate</text>
        <dbReference type="Rhea" id="RHEA:77643"/>
        <dbReference type="ChEBI" id="CHEBI:15377"/>
        <dbReference type="ChEBI" id="CHEBI:43474"/>
        <dbReference type="ChEBI" id="CHEBI:194156"/>
        <dbReference type="ChEBI" id="CHEBI:456215"/>
        <dbReference type="EC" id="3.1.3.7"/>
    </reaction>
    <physiologicalReaction direction="left-to-right" evidence="11">
        <dbReference type="Rhea" id="RHEA:77644"/>
    </physiologicalReaction>
</comment>
<dbReference type="GO" id="GO:0046872">
    <property type="term" value="F:metal ion binding"/>
    <property type="evidence" value="ECO:0007669"/>
    <property type="project" value="UniProtKB-KW"/>
</dbReference>
<evidence type="ECO:0000256" key="17">
    <source>
        <dbReference type="ARBA" id="ARBA00044554"/>
    </source>
</evidence>
<evidence type="ECO:0000256" key="9">
    <source>
        <dbReference type="ARBA" id="ARBA00041815"/>
    </source>
</evidence>
<reference evidence="20" key="1">
    <citation type="submission" date="2022-11" db="UniProtKB">
        <authorList>
            <consortium name="WormBaseParasite"/>
        </authorList>
    </citation>
    <scope>IDENTIFICATION</scope>
</reference>
<dbReference type="PRINTS" id="PR00377">
    <property type="entry name" value="IMPHPHTASES"/>
</dbReference>
<evidence type="ECO:0000256" key="2">
    <source>
        <dbReference type="ARBA" id="ARBA00009759"/>
    </source>
</evidence>
<keyword evidence="19" id="KW-1185">Reference proteome</keyword>
<evidence type="ECO:0000256" key="18">
    <source>
        <dbReference type="PIRSR" id="PIRSR600760-2"/>
    </source>
</evidence>
<dbReference type="InterPro" id="IPR020550">
    <property type="entry name" value="Inositol_monophosphatase_CS"/>
</dbReference>
<comment type="catalytic activity">
    <reaction evidence="12">
        <text>1D-myo-inositol 1,4-bisphosphate + H2O = 1D-myo-inositol 4-phosphate + phosphate</text>
        <dbReference type="Rhea" id="RHEA:15553"/>
        <dbReference type="ChEBI" id="CHEBI:15377"/>
        <dbReference type="ChEBI" id="CHEBI:43474"/>
        <dbReference type="ChEBI" id="CHEBI:58282"/>
        <dbReference type="ChEBI" id="CHEBI:58469"/>
        <dbReference type="EC" id="3.1.3.57"/>
    </reaction>
    <physiologicalReaction direction="left-to-right" evidence="12">
        <dbReference type="Rhea" id="RHEA:15554"/>
    </physiologicalReaction>
</comment>
<evidence type="ECO:0000313" key="20">
    <source>
        <dbReference type="WBParaSite" id="jg24220"/>
    </source>
</evidence>
<keyword evidence="5 18" id="KW-0479">Metal-binding</keyword>
<dbReference type="FunFam" id="3.40.190.80:FF:000006">
    <property type="entry name" value="Bisphosphate nucleotidase 1"/>
    <property type="match status" value="1"/>
</dbReference>
<evidence type="ECO:0000256" key="5">
    <source>
        <dbReference type="ARBA" id="ARBA00022723"/>
    </source>
</evidence>
<evidence type="ECO:0000256" key="6">
    <source>
        <dbReference type="ARBA" id="ARBA00022801"/>
    </source>
</evidence>
<feature type="binding site" evidence="18">
    <location>
        <position position="119"/>
    </location>
    <ligand>
        <name>Mg(2+)</name>
        <dbReference type="ChEBI" id="CHEBI:18420"/>
        <label>1</label>
        <note>catalytic</note>
    </ligand>
</feature>
<proteinExistence type="inferred from homology"/>
<dbReference type="Proteomes" id="UP000887574">
    <property type="component" value="Unplaced"/>
</dbReference>
<evidence type="ECO:0000256" key="14">
    <source>
        <dbReference type="ARBA" id="ARBA00044484"/>
    </source>
</evidence>
<dbReference type="InterPro" id="IPR000760">
    <property type="entry name" value="Inositol_monophosphatase-like"/>
</dbReference>
<organism evidence="19 20">
    <name type="scientific">Ditylenchus dipsaci</name>
    <dbReference type="NCBI Taxonomy" id="166011"/>
    <lineage>
        <taxon>Eukaryota</taxon>
        <taxon>Metazoa</taxon>
        <taxon>Ecdysozoa</taxon>
        <taxon>Nematoda</taxon>
        <taxon>Chromadorea</taxon>
        <taxon>Rhabditida</taxon>
        <taxon>Tylenchina</taxon>
        <taxon>Tylenchomorpha</taxon>
        <taxon>Sphaerularioidea</taxon>
        <taxon>Anguinidae</taxon>
        <taxon>Anguininae</taxon>
        <taxon>Ditylenchus</taxon>
    </lineage>
</organism>
<dbReference type="GO" id="GO:0008441">
    <property type="term" value="F:3'(2'),5'-bisphosphate nucleotidase activity"/>
    <property type="evidence" value="ECO:0007669"/>
    <property type="project" value="UniProtKB-EC"/>
</dbReference>
<accession>A0A915DVV6</accession>
<dbReference type="AlphaFoldDB" id="A0A915DVV6"/>
<evidence type="ECO:0000256" key="7">
    <source>
        <dbReference type="ARBA" id="ARBA00022842"/>
    </source>
</evidence>
<feature type="binding site" evidence="18">
    <location>
        <position position="91"/>
    </location>
    <ligand>
        <name>Mg(2+)</name>
        <dbReference type="ChEBI" id="CHEBI:18420"/>
        <label>1</label>
        <note>catalytic</note>
    </ligand>
</feature>
<evidence type="ECO:0000256" key="1">
    <source>
        <dbReference type="ARBA" id="ARBA00001946"/>
    </source>
</evidence>
<dbReference type="Pfam" id="PF00459">
    <property type="entry name" value="Inositol_P"/>
    <property type="match status" value="1"/>
</dbReference>
<comment type="similarity">
    <text evidence="2">Belongs to the inositol monophosphatase superfamily.</text>
</comment>
<dbReference type="PANTHER" id="PTHR43028:SF5">
    <property type="entry name" value="3'(2'),5'-BISPHOSPHATE NUCLEOTIDASE 1"/>
    <property type="match status" value="1"/>
</dbReference>
<comment type="catalytic activity">
    <reaction evidence="14">
        <text>3'-phosphoadenylyl sulfate + H2O = adenosine 5'-phosphosulfate + phosphate</text>
        <dbReference type="Rhea" id="RHEA:77639"/>
        <dbReference type="ChEBI" id="CHEBI:15377"/>
        <dbReference type="ChEBI" id="CHEBI:43474"/>
        <dbReference type="ChEBI" id="CHEBI:58243"/>
        <dbReference type="ChEBI" id="CHEBI:58339"/>
        <dbReference type="EC" id="3.1.3.7"/>
    </reaction>
    <physiologicalReaction direction="left-to-right" evidence="14">
        <dbReference type="Rhea" id="RHEA:77640"/>
    </physiologicalReaction>
</comment>
<keyword evidence="7 18" id="KW-0460">Magnesium</keyword>
<feature type="binding site" evidence="18">
    <location>
        <position position="117"/>
    </location>
    <ligand>
        <name>Mg(2+)</name>
        <dbReference type="ChEBI" id="CHEBI:18420"/>
        <label>1</label>
        <note>catalytic</note>
    </ligand>
</feature>
<comment type="catalytic activity">
    <reaction evidence="13">
        <text>adenosine 3',5'-bisphosphate + H2O = AMP + phosphate</text>
        <dbReference type="Rhea" id="RHEA:10040"/>
        <dbReference type="ChEBI" id="CHEBI:15377"/>
        <dbReference type="ChEBI" id="CHEBI:43474"/>
        <dbReference type="ChEBI" id="CHEBI:58343"/>
        <dbReference type="ChEBI" id="CHEBI:456215"/>
        <dbReference type="EC" id="3.1.3.7"/>
    </reaction>
    <physiologicalReaction direction="left-to-right" evidence="13">
        <dbReference type="Rhea" id="RHEA:10041"/>
    </physiologicalReaction>
</comment>
<evidence type="ECO:0000256" key="16">
    <source>
        <dbReference type="ARBA" id="ARBA00044544"/>
    </source>
</evidence>
<evidence type="ECO:0000256" key="10">
    <source>
        <dbReference type="ARBA" id="ARBA00044465"/>
    </source>
</evidence>
<dbReference type="GO" id="GO:0004441">
    <property type="term" value="F:inositol-1,4-bisphosphate 1-phosphatase activity"/>
    <property type="evidence" value="ECO:0007669"/>
    <property type="project" value="UniProtKB-EC"/>
</dbReference>
<sequence length="310" mass="33501">MVDSLQSTKSTEETMWTNACFLTRLVASSVRVSEAAGGIIKGIMADGDLKIINKSLTGTQDLQTEADRSAQYLIEKSLQEKFGNRLKIIGEEDKTTHVPHFELGFSKDVRGRCDLVDPLDGTCEFAQAAKTKSPLLQQVTVLIGITYKGKAMLPYYLEQGRTVWGIKGVGAFGAHDTREDSAERVVVTTRSHSTTMVQDALDALKDKNLLSRVDRVGGAGFKAIRCLEDAAAYVFASAGCKKWDTAAAEAILDAAGGRLTDISGRGLADAQRSNSGGVLATAAWVNHQEYLDAIPSTVKENLPENEKNTR</sequence>
<dbReference type="EC" id="3.1.3.57" evidence="15"/>
<evidence type="ECO:0000256" key="3">
    <source>
        <dbReference type="ARBA" id="ARBA00012633"/>
    </source>
</evidence>
<dbReference type="Gene3D" id="3.40.190.80">
    <property type="match status" value="1"/>
</dbReference>